<evidence type="ECO:0000313" key="4">
    <source>
        <dbReference type="Proteomes" id="UP000006001"/>
    </source>
</evidence>
<dbReference type="GO" id="GO:0006427">
    <property type="term" value="P:histidyl-tRNA aminoacylation"/>
    <property type="evidence" value="ECO:0007669"/>
    <property type="project" value="TreeGrafter"/>
</dbReference>
<dbReference type="Proteomes" id="UP000006001">
    <property type="component" value="Unassembled WGS sequence"/>
</dbReference>
<feature type="region of interest" description="Disordered" evidence="1">
    <location>
        <begin position="1"/>
        <end position="91"/>
    </location>
</feature>
<dbReference type="PANTHER" id="PTHR43707:SF1">
    <property type="entry name" value="HISTIDINE--TRNA LIGASE, MITOCHONDRIAL-RELATED"/>
    <property type="match status" value="1"/>
</dbReference>
<proteinExistence type="predicted"/>
<evidence type="ECO:0000313" key="3">
    <source>
        <dbReference type="EMBL" id="EEZ60650.1"/>
    </source>
</evidence>
<dbReference type="GO" id="GO:0004821">
    <property type="term" value="F:histidine-tRNA ligase activity"/>
    <property type="evidence" value="ECO:0007669"/>
    <property type="project" value="TreeGrafter"/>
</dbReference>
<organism evidence="3 4">
    <name type="scientific">Slackia exigua (strain ATCC 700122 / DSM 15923 / CIP 105133 / JCM 11022 / KCTC 5966 / S-7)</name>
    <dbReference type="NCBI Taxonomy" id="649764"/>
    <lineage>
        <taxon>Bacteria</taxon>
        <taxon>Bacillati</taxon>
        <taxon>Actinomycetota</taxon>
        <taxon>Coriobacteriia</taxon>
        <taxon>Eggerthellales</taxon>
        <taxon>Eggerthellaceae</taxon>
        <taxon>Slackia</taxon>
    </lineage>
</organism>
<feature type="compositionally biased region" description="Basic and acidic residues" evidence="1">
    <location>
        <begin position="57"/>
        <end position="66"/>
    </location>
</feature>
<dbReference type="GO" id="GO:0005737">
    <property type="term" value="C:cytoplasm"/>
    <property type="evidence" value="ECO:0007669"/>
    <property type="project" value="InterPro"/>
</dbReference>
<feature type="region of interest" description="Disordered" evidence="1">
    <location>
        <begin position="364"/>
        <end position="401"/>
    </location>
</feature>
<dbReference type="SUPFAM" id="SSF55681">
    <property type="entry name" value="Class II aaRS and biotin synthetases"/>
    <property type="match status" value="1"/>
</dbReference>
<dbReference type="InterPro" id="IPR041715">
    <property type="entry name" value="HisRS-like_core"/>
</dbReference>
<evidence type="ECO:0000259" key="2">
    <source>
        <dbReference type="Pfam" id="PF13393"/>
    </source>
</evidence>
<reference evidence="3" key="1">
    <citation type="submission" date="2009-10" db="EMBL/GenBank/DDBJ databases">
        <authorList>
            <person name="Weinstock G."/>
            <person name="Sodergren E."/>
            <person name="Clifton S."/>
            <person name="Fulton L."/>
            <person name="Fulton B."/>
            <person name="Courtney L."/>
            <person name="Fronick C."/>
            <person name="Harrison M."/>
            <person name="Strong C."/>
            <person name="Farmer C."/>
            <person name="Delahaunty K."/>
            <person name="Markovic C."/>
            <person name="Hall O."/>
            <person name="Minx P."/>
            <person name="Tomlinson C."/>
            <person name="Mitreva M."/>
            <person name="Nelson J."/>
            <person name="Hou S."/>
            <person name="Wollam A."/>
            <person name="Pepin K.H."/>
            <person name="Johnson M."/>
            <person name="Bhonagiri V."/>
            <person name="Nash W.E."/>
            <person name="Warren W."/>
            <person name="Chinwalla A."/>
            <person name="Mardis E.R."/>
            <person name="Wilson R.K."/>
        </authorList>
    </citation>
    <scope>NUCLEOTIDE SEQUENCE [LARGE SCALE GENOMIC DNA]</scope>
    <source>
        <strain evidence="3">ATCC 700122</strain>
    </source>
</reference>
<dbReference type="PANTHER" id="PTHR43707">
    <property type="entry name" value="HISTIDYL-TRNA SYNTHETASE"/>
    <property type="match status" value="1"/>
</dbReference>
<evidence type="ECO:0000256" key="1">
    <source>
        <dbReference type="SAM" id="MobiDB-lite"/>
    </source>
</evidence>
<feature type="domain" description="Class II Histidinyl-tRNA synthetase (HisRS)-like catalytic core" evidence="2">
    <location>
        <begin position="436"/>
        <end position="495"/>
    </location>
</feature>
<feature type="compositionally biased region" description="Basic and acidic residues" evidence="1">
    <location>
        <begin position="388"/>
        <end position="401"/>
    </location>
</feature>
<feature type="domain" description="Class II Histidinyl-tRNA synthetase (HisRS)-like catalytic core" evidence="2">
    <location>
        <begin position="108"/>
        <end position="335"/>
    </location>
</feature>
<gene>
    <name evidence="3" type="ORF">HMPREF0762_01726</name>
</gene>
<dbReference type="eggNOG" id="COG3705">
    <property type="taxonomic scope" value="Bacteria"/>
</dbReference>
<keyword evidence="4" id="KW-1185">Reference proteome</keyword>
<accession>D0WIQ1</accession>
<dbReference type="STRING" id="649764.HMPREF0762_01726"/>
<dbReference type="HOGENOM" id="CLU_539574_0_0_11"/>
<dbReference type="InterPro" id="IPR004516">
    <property type="entry name" value="HisRS/HisZ"/>
</dbReference>
<dbReference type="Gene3D" id="3.30.930.10">
    <property type="entry name" value="Bira Bifunctional Protein, Domain 2"/>
    <property type="match status" value="2"/>
</dbReference>
<dbReference type="Pfam" id="PF13393">
    <property type="entry name" value="tRNA-synt_His"/>
    <property type="match status" value="2"/>
</dbReference>
<dbReference type="InterPro" id="IPR045864">
    <property type="entry name" value="aa-tRNA-synth_II/BPL/LPL"/>
</dbReference>
<dbReference type="AlphaFoldDB" id="D0WIQ1"/>
<protein>
    <recommendedName>
        <fullName evidence="2">Class II Histidinyl-tRNA synthetase (HisRS)-like catalytic core domain-containing protein</fullName>
    </recommendedName>
</protein>
<feature type="compositionally biased region" description="Basic and acidic residues" evidence="1">
    <location>
        <begin position="368"/>
        <end position="378"/>
    </location>
</feature>
<name>D0WIQ1_SLAES</name>
<comment type="caution">
    <text evidence="3">The sequence shown here is derived from an EMBL/GenBank/DDBJ whole genome shotgun (WGS) entry which is preliminary data.</text>
</comment>
<dbReference type="EMBL" id="ACUX02000017">
    <property type="protein sequence ID" value="EEZ60650.1"/>
    <property type="molecule type" value="Genomic_DNA"/>
</dbReference>
<sequence length="505" mass="52799">MPEPFGAGKEGAAMVSSANQAMTLPAGQAMVPPMDRATVPPTDQAMAPSAGRAADAPTDRTADPRAGRATASRAGKPGYPSSDRAPGRAGLIPEAFSSDDLEWDTRVTLALDALYRTSGYERYRMNKFEPYDLYLEHRGFLRDDAVISFTDPRGRLMALKPDVTMSIVKNASVDAAVERLFYIENVFRVPPGGSEFAEIAQMGLECLGCDSGRVQSDVDAEVVALACRTLDVCGGRSRLAVSHMGLLSALLDACLLEDESRDQALRCIRLKNAAGLADVLRGAGAPFESQDALLGALAVSSPLSSAVEFLKALPLSRVALEAVEALEALVKRLVASGEEPCAIEADPDAAGRPDEVGEELCATGKESGAAREDPDAAGRLDAIGGDPDATRKPDTAGEEPCAMRKEPDAFPVAAGAAAGGRGVSEGKPPAPRLEADRLFFDLSLVGEAGYYTGLAFQGYIEGLPRAVLAGGRYDGLMEKVGRSQGAAGFALYLGEIAPAFTGGRA</sequence>